<dbReference type="InterPro" id="IPR018490">
    <property type="entry name" value="cNMP-bd_dom_sf"/>
</dbReference>
<dbReference type="AlphaFoldDB" id="A0A1H6WRE2"/>
<evidence type="ECO:0000313" key="2">
    <source>
        <dbReference type="EMBL" id="SEJ15052.1"/>
    </source>
</evidence>
<protein>
    <submittedName>
        <fullName evidence="2">cAMP-binding domain of CRP or a regulatory subunit of cAMP-dependent protein kinases</fullName>
    </submittedName>
</protein>
<dbReference type="EMBL" id="FNXY01000005">
    <property type="protein sequence ID" value="SEJ15052.1"/>
    <property type="molecule type" value="Genomic_DNA"/>
</dbReference>
<dbReference type="RefSeq" id="WP_090337251.1">
    <property type="nucleotide sequence ID" value="NZ_FNXY01000005.1"/>
</dbReference>
<name>A0A1H6WRE2_9BACT</name>
<reference evidence="2 3" key="1">
    <citation type="submission" date="2016-10" db="EMBL/GenBank/DDBJ databases">
        <authorList>
            <person name="de Groot N.N."/>
        </authorList>
    </citation>
    <scope>NUCLEOTIDE SEQUENCE [LARGE SCALE GENOMIC DNA]</scope>
    <source>
        <strain evidence="2 3">DSM 19938</strain>
    </source>
</reference>
<gene>
    <name evidence="2" type="ORF">SAMN04487995_3481</name>
</gene>
<dbReference type="Gene3D" id="2.60.120.10">
    <property type="entry name" value="Jelly Rolls"/>
    <property type="match status" value="1"/>
</dbReference>
<evidence type="ECO:0000313" key="3">
    <source>
        <dbReference type="Proteomes" id="UP000199532"/>
    </source>
</evidence>
<organism evidence="2 3">
    <name type="scientific">Dyadobacter koreensis</name>
    <dbReference type="NCBI Taxonomy" id="408657"/>
    <lineage>
        <taxon>Bacteria</taxon>
        <taxon>Pseudomonadati</taxon>
        <taxon>Bacteroidota</taxon>
        <taxon>Cytophagia</taxon>
        <taxon>Cytophagales</taxon>
        <taxon>Spirosomataceae</taxon>
        <taxon>Dyadobacter</taxon>
    </lineage>
</organism>
<dbReference type="GO" id="GO:0016301">
    <property type="term" value="F:kinase activity"/>
    <property type="evidence" value="ECO:0007669"/>
    <property type="project" value="UniProtKB-KW"/>
</dbReference>
<accession>A0A1H6WRE2</accession>
<evidence type="ECO:0000259" key="1">
    <source>
        <dbReference type="PROSITE" id="PS50042"/>
    </source>
</evidence>
<dbReference type="STRING" id="408657.SAMN04487995_3481"/>
<sequence length="187" mass="21662">MENTIKKILALGLREESLAKLLPLLEKVTFQKGHMLFKAGRIERSVYFIEQGIARAFCYKEDKEINFWIGSESNILLSYNSFFLNKAGYENIELLENAVLYKVSDSVLMDLYQTDLEFANWGRKLAESELIKLEESFISRQFKTAKECYEDFIRSSPDILQRVQLGHIASYLGISQVTLSRIRAEIK</sequence>
<proteinExistence type="predicted"/>
<dbReference type="Proteomes" id="UP000199532">
    <property type="component" value="Unassembled WGS sequence"/>
</dbReference>
<feature type="domain" description="Cyclic nucleotide-binding" evidence="1">
    <location>
        <begin position="9"/>
        <end position="52"/>
    </location>
</feature>
<dbReference type="OrthoDB" id="680421at2"/>
<dbReference type="InterPro" id="IPR014710">
    <property type="entry name" value="RmlC-like_jellyroll"/>
</dbReference>
<dbReference type="SUPFAM" id="SSF51206">
    <property type="entry name" value="cAMP-binding domain-like"/>
    <property type="match status" value="1"/>
</dbReference>
<keyword evidence="3" id="KW-1185">Reference proteome</keyword>
<dbReference type="InterPro" id="IPR000595">
    <property type="entry name" value="cNMP-bd_dom"/>
</dbReference>
<dbReference type="PROSITE" id="PS50042">
    <property type="entry name" value="CNMP_BINDING_3"/>
    <property type="match status" value="1"/>
</dbReference>
<keyword evidence="2" id="KW-0808">Transferase</keyword>
<keyword evidence="2" id="KW-0418">Kinase</keyword>